<comment type="caution">
    <text evidence="2">The sequence shown here is derived from an EMBL/GenBank/DDBJ whole genome shotgun (WGS) entry which is preliminary data.</text>
</comment>
<evidence type="ECO:0000313" key="2">
    <source>
        <dbReference type="EMBL" id="NVN42226.1"/>
    </source>
</evidence>
<evidence type="ECO:0000313" key="3">
    <source>
        <dbReference type="Proteomes" id="UP000585665"/>
    </source>
</evidence>
<protein>
    <submittedName>
        <fullName evidence="2">Uncharacterized protein</fullName>
    </submittedName>
</protein>
<keyword evidence="1" id="KW-0812">Transmembrane</keyword>
<organism evidence="2 3">
    <name type="scientific">Ameyamaea chiangmaiensis</name>
    <dbReference type="NCBI Taxonomy" id="442969"/>
    <lineage>
        <taxon>Bacteria</taxon>
        <taxon>Pseudomonadati</taxon>
        <taxon>Pseudomonadota</taxon>
        <taxon>Alphaproteobacteria</taxon>
        <taxon>Acetobacterales</taxon>
        <taxon>Acetobacteraceae</taxon>
        <taxon>Ameyamaea</taxon>
    </lineage>
</organism>
<feature type="transmembrane region" description="Helical" evidence="1">
    <location>
        <begin position="44"/>
        <end position="64"/>
    </location>
</feature>
<feature type="transmembrane region" description="Helical" evidence="1">
    <location>
        <begin position="6"/>
        <end position="32"/>
    </location>
</feature>
<proteinExistence type="predicted"/>
<gene>
    <name evidence="2" type="ORF">HUK82_16900</name>
</gene>
<reference evidence="2 3" key="1">
    <citation type="submission" date="2020-06" db="EMBL/GenBank/DDBJ databases">
        <title>Description of novel acetic acid bacteria.</title>
        <authorList>
            <person name="Sombolestani A."/>
        </authorList>
    </citation>
    <scope>NUCLEOTIDE SEQUENCE [LARGE SCALE GENOMIC DNA]</scope>
    <source>
        <strain evidence="2 3">LMG 27010</strain>
    </source>
</reference>
<accession>A0A850PJ43</accession>
<name>A0A850PJ43_9PROT</name>
<keyword evidence="1" id="KW-1133">Transmembrane helix</keyword>
<keyword evidence="1" id="KW-0472">Membrane</keyword>
<feature type="non-terminal residue" evidence="2">
    <location>
        <position position="108"/>
    </location>
</feature>
<evidence type="ECO:0000256" key="1">
    <source>
        <dbReference type="SAM" id="Phobius"/>
    </source>
</evidence>
<sequence length="108" mass="10812">MTGPLSFLRVVALVLVCAIPLLAVGAGMCLRLSRAAGGARWSGVVRTLLLLLAGPCVMVALGTGRDACHASSVQRMVQGALLVPAALVWPAARLASAPGGLDRAAAGL</sequence>
<keyword evidence="3" id="KW-1185">Reference proteome</keyword>
<dbReference type="Proteomes" id="UP000585665">
    <property type="component" value="Unassembled WGS sequence"/>
</dbReference>
<dbReference type="EMBL" id="JABXXR010000335">
    <property type="protein sequence ID" value="NVN42226.1"/>
    <property type="molecule type" value="Genomic_DNA"/>
</dbReference>
<dbReference type="RefSeq" id="WP_176615004.1">
    <property type="nucleotide sequence ID" value="NZ_JABXXR010000335.1"/>
</dbReference>
<dbReference type="AlphaFoldDB" id="A0A850PJ43"/>